<dbReference type="InterPro" id="IPR027417">
    <property type="entry name" value="P-loop_NTPase"/>
</dbReference>
<sequence length="856" mass="99440">MLKRLEKERRYLSNLIKTFFKVLDSIKDPDSVDKDKVHFCERFLELLVDLEALLPTRRFFNTVLDDSHVVEHCSLSYLAKEPTKGKLFTQLLDMLRFYAGFEINDNTGSALTDHEMVEIHYNKITSLQRAAFKNFPELQNFALSNVASVDTREALLKQFEPLKDSKLHEICAYLNLLPTPEDGQSGYDKELLLEILISRHERRLSQIEALNDMALYPTEQILWDENIVPSQYYSGQECLALPKLNLQFLTLHDYLLRNLNLFRLESTYEIRQDVEDVVKHMRPWSNELGRTEFRGWARMSLPISSFTVVEVAKPNIGENRPSRVRADVTIDLNVRNEIKTEWESIRKHDVVFLVCCRPVKATASLDPKQPFKERYGIDYVRGAEVEGMLDEQGKVIEEGPEPKPEFKGERRTFRLWLDTNQYQQDMAETVQGTEDVYETFNILMRRKPKENNFKAVLETIRDLMNTECIVPDWLHDIFLGYDDPGAAHYSRMPNQIRNLNFNDTFLNFEHLKASFPQYSVKAAIEEPSKLVPPFRITFPEESEDEQQNKDKDKLAEIVVEPFVTPNRGPYPYNQPKRNAVPFTPTQVEAIRSGMQPGLTMVVGPPGTGKTDVAVQIISNIYHNFPEQRTLIVTHSNQALNQLFEKIMALDIDERHLLRLGHGEEALETEKDFSRYGRVNFVLAKRLELLSEVQRFQESLDVHGDVSYTCETAGYFFLYQVVARWEEYTSKLRKKKNEVAAISELFPFTSFFSNAPQPVFKGKTWAEDMDIAEGCYRYIKRIFEQLEEFRAFELLRSGADRSNYLLVKEAKIIAMTCTHAALKRRDLVQLGFKYDNVLMEESAQILEIETFIPLLLQ</sequence>
<feature type="domain" description="RNA helicase aquarius insertion" evidence="4">
    <location>
        <begin position="494"/>
        <end position="574"/>
    </location>
</feature>
<evidence type="ECO:0000259" key="2">
    <source>
        <dbReference type="Pfam" id="PF16399"/>
    </source>
</evidence>
<evidence type="ECO:0000259" key="4">
    <source>
        <dbReference type="Pfam" id="PF21144"/>
    </source>
</evidence>
<dbReference type="InterPro" id="IPR048966">
    <property type="entry name" value="Aquarius_b-barrel"/>
</dbReference>
<dbReference type="Pfam" id="PF16399">
    <property type="entry name" value="Aquarius_N_1st"/>
    <property type="match status" value="1"/>
</dbReference>
<dbReference type="GO" id="GO:0071013">
    <property type="term" value="C:catalytic step 2 spliceosome"/>
    <property type="evidence" value="ECO:0007669"/>
    <property type="project" value="TreeGrafter"/>
</dbReference>
<dbReference type="Pfam" id="PF21143">
    <property type="entry name" value="Aquarius_N_2nd"/>
    <property type="match status" value="1"/>
</dbReference>
<dbReference type="SUPFAM" id="SSF52540">
    <property type="entry name" value="P-loop containing nucleoside triphosphate hydrolases"/>
    <property type="match status" value="1"/>
</dbReference>
<evidence type="ECO:0000259" key="1">
    <source>
        <dbReference type="Pfam" id="PF13086"/>
    </source>
</evidence>
<dbReference type="GO" id="GO:0003729">
    <property type="term" value="F:mRNA binding"/>
    <property type="evidence" value="ECO:0007669"/>
    <property type="project" value="TreeGrafter"/>
</dbReference>
<dbReference type="Pfam" id="PF21144">
    <property type="entry name" value="Aquarius_N_3rd"/>
    <property type="match status" value="1"/>
</dbReference>
<organism evidence="5 6">
    <name type="scientific">Paramuricea clavata</name>
    <name type="common">Red gorgonian</name>
    <name type="synonym">Violescent sea-whip</name>
    <dbReference type="NCBI Taxonomy" id="317549"/>
    <lineage>
        <taxon>Eukaryota</taxon>
        <taxon>Metazoa</taxon>
        <taxon>Cnidaria</taxon>
        <taxon>Anthozoa</taxon>
        <taxon>Octocorallia</taxon>
        <taxon>Malacalcyonacea</taxon>
        <taxon>Plexauridae</taxon>
        <taxon>Paramuricea</taxon>
    </lineage>
</organism>
<protein>
    <submittedName>
        <fullName evidence="5">Intron-binding aquarius</fullName>
    </submittedName>
</protein>
<dbReference type="Gene3D" id="3.40.50.300">
    <property type="entry name" value="P-loop containing nucleotide triphosphate hydrolases"/>
    <property type="match status" value="1"/>
</dbReference>
<dbReference type="Proteomes" id="UP001152795">
    <property type="component" value="Unassembled WGS sequence"/>
</dbReference>
<proteinExistence type="predicted"/>
<dbReference type="GO" id="GO:0004386">
    <property type="term" value="F:helicase activity"/>
    <property type="evidence" value="ECO:0007669"/>
    <property type="project" value="InterPro"/>
</dbReference>
<comment type="caution">
    <text evidence="5">The sequence shown here is derived from an EMBL/GenBank/DDBJ whole genome shotgun (WGS) entry which is preliminary data.</text>
</comment>
<dbReference type="InterPro" id="IPR032174">
    <property type="entry name" value="Aquarius_N"/>
</dbReference>
<dbReference type="AlphaFoldDB" id="A0A6S7J3G9"/>
<name>A0A6S7J3G9_PARCT</name>
<dbReference type="Pfam" id="PF13086">
    <property type="entry name" value="AAA_11"/>
    <property type="match status" value="1"/>
</dbReference>
<dbReference type="InterPro" id="IPR048967">
    <property type="entry name" value="Aquarius_insert"/>
</dbReference>
<feature type="domain" description="DNA2/NAM7 helicase helicase" evidence="1">
    <location>
        <begin position="585"/>
        <end position="855"/>
    </location>
</feature>
<dbReference type="OrthoDB" id="1879at2759"/>
<evidence type="ECO:0000313" key="5">
    <source>
        <dbReference type="EMBL" id="CAB4011951.1"/>
    </source>
</evidence>
<reference evidence="5" key="1">
    <citation type="submission" date="2020-04" db="EMBL/GenBank/DDBJ databases">
        <authorList>
            <person name="Alioto T."/>
            <person name="Alioto T."/>
            <person name="Gomez Garrido J."/>
        </authorList>
    </citation>
    <scope>NUCLEOTIDE SEQUENCE</scope>
    <source>
        <strain evidence="5">A484AB</strain>
    </source>
</reference>
<dbReference type="InterPro" id="IPR045055">
    <property type="entry name" value="DNA2/NAM7-like"/>
</dbReference>
<evidence type="ECO:0000313" key="6">
    <source>
        <dbReference type="Proteomes" id="UP001152795"/>
    </source>
</evidence>
<accession>A0A6S7J3G9</accession>
<dbReference type="EMBL" id="CACRXK020007323">
    <property type="protein sequence ID" value="CAB4011951.1"/>
    <property type="molecule type" value="Genomic_DNA"/>
</dbReference>
<feature type="domain" description="RNA helicase aquarius N-terminal" evidence="2">
    <location>
        <begin position="3"/>
        <end position="203"/>
    </location>
</feature>
<feature type="non-terminal residue" evidence="5">
    <location>
        <position position="1"/>
    </location>
</feature>
<gene>
    <name evidence="5" type="ORF">PACLA_8A005152</name>
</gene>
<evidence type="ECO:0000259" key="3">
    <source>
        <dbReference type="Pfam" id="PF21143"/>
    </source>
</evidence>
<dbReference type="InterPro" id="IPR041677">
    <property type="entry name" value="DNA2/NAM7_AAA_11"/>
</dbReference>
<dbReference type="PANTHER" id="PTHR10887">
    <property type="entry name" value="DNA2/NAM7 HELICASE FAMILY"/>
    <property type="match status" value="1"/>
</dbReference>
<feature type="domain" description="RNA helicase aquarius beta-barrel" evidence="3">
    <location>
        <begin position="283"/>
        <end position="446"/>
    </location>
</feature>
<keyword evidence="6" id="KW-1185">Reference proteome</keyword>
<dbReference type="PANTHER" id="PTHR10887:SF5">
    <property type="entry name" value="RNA HELICASE AQUARIUS"/>
    <property type="match status" value="1"/>
</dbReference>